<dbReference type="Proteomes" id="UP001419268">
    <property type="component" value="Unassembled WGS sequence"/>
</dbReference>
<dbReference type="EMBL" id="JBBNAG010000006">
    <property type="protein sequence ID" value="KAK9126306.1"/>
    <property type="molecule type" value="Genomic_DNA"/>
</dbReference>
<evidence type="ECO:0000313" key="3">
    <source>
        <dbReference type="Proteomes" id="UP001419268"/>
    </source>
</evidence>
<sequence>MLQQQRRGSSSATPASGGASAKAVRQRLRRGGALSTGRIAMERLRSRVRKSRHERDVLRFAISRDPSTSRGKGKLPEYL</sequence>
<accession>A0AAP0J2H9</accession>
<gene>
    <name evidence="2" type="ORF">Scep_015152</name>
</gene>
<dbReference type="AlphaFoldDB" id="A0AAP0J2H9"/>
<feature type="compositionally biased region" description="Low complexity" evidence="1">
    <location>
        <begin position="8"/>
        <end position="23"/>
    </location>
</feature>
<protein>
    <submittedName>
        <fullName evidence="2">Uncharacterized protein</fullName>
    </submittedName>
</protein>
<feature type="region of interest" description="Disordered" evidence="1">
    <location>
        <begin position="1"/>
        <end position="79"/>
    </location>
</feature>
<keyword evidence="3" id="KW-1185">Reference proteome</keyword>
<organism evidence="2 3">
    <name type="scientific">Stephania cephalantha</name>
    <dbReference type="NCBI Taxonomy" id="152367"/>
    <lineage>
        <taxon>Eukaryota</taxon>
        <taxon>Viridiplantae</taxon>
        <taxon>Streptophyta</taxon>
        <taxon>Embryophyta</taxon>
        <taxon>Tracheophyta</taxon>
        <taxon>Spermatophyta</taxon>
        <taxon>Magnoliopsida</taxon>
        <taxon>Ranunculales</taxon>
        <taxon>Menispermaceae</taxon>
        <taxon>Menispermoideae</taxon>
        <taxon>Cissampelideae</taxon>
        <taxon>Stephania</taxon>
    </lineage>
</organism>
<evidence type="ECO:0000313" key="2">
    <source>
        <dbReference type="EMBL" id="KAK9126306.1"/>
    </source>
</evidence>
<name>A0AAP0J2H9_9MAGN</name>
<comment type="caution">
    <text evidence="2">The sequence shown here is derived from an EMBL/GenBank/DDBJ whole genome shotgun (WGS) entry which is preliminary data.</text>
</comment>
<evidence type="ECO:0000256" key="1">
    <source>
        <dbReference type="SAM" id="MobiDB-lite"/>
    </source>
</evidence>
<proteinExistence type="predicted"/>
<reference evidence="2 3" key="1">
    <citation type="submission" date="2024-01" db="EMBL/GenBank/DDBJ databases">
        <title>Genome assemblies of Stephania.</title>
        <authorList>
            <person name="Yang L."/>
        </authorList>
    </citation>
    <scope>NUCLEOTIDE SEQUENCE [LARGE SCALE GENOMIC DNA]</scope>
    <source>
        <strain evidence="2">JXDWG</strain>
        <tissue evidence="2">Leaf</tissue>
    </source>
</reference>